<sequence>MSHLQIIGKQTVAGYEFTGIEGGFGEGKKAMLVKEIAGIHQKETWKINERIHENRKRFVEGVDLIDLKTSPFNGYVLERLKADHILTPAQIGNAKHVYILSERGYAKLLKILEDDTAWEVYDKFVDGYFQLRAESKQERISVVQVDRAKETNAQARLLNAKTKQANLLLKAAETFKESLSAEAKQSLVAHATRIVTGEMLLSLPEVRKTYTAGEIGEELGVSSNLIGRLANQHNLKTNEYGMKVLDKSRYSHKQVPTFRYFENVKPIFRGLLS</sequence>
<dbReference type="Proteomes" id="UP000220691">
    <property type="component" value="Unassembled WGS sequence"/>
</dbReference>
<name>A0A9X6U8X6_BACCE</name>
<evidence type="ECO:0000259" key="1">
    <source>
        <dbReference type="Pfam" id="PF10543"/>
    </source>
</evidence>
<proteinExistence type="predicted"/>
<evidence type="ECO:0000313" key="2">
    <source>
        <dbReference type="EMBL" id="PEN90115.1"/>
    </source>
</evidence>
<organism evidence="2 3">
    <name type="scientific">Bacillus cereus</name>
    <dbReference type="NCBI Taxonomy" id="1396"/>
    <lineage>
        <taxon>Bacteria</taxon>
        <taxon>Bacillati</taxon>
        <taxon>Bacillota</taxon>
        <taxon>Bacilli</taxon>
        <taxon>Bacillales</taxon>
        <taxon>Bacillaceae</taxon>
        <taxon>Bacillus</taxon>
        <taxon>Bacillus cereus group</taxon>
    </lineage>
</organism>
<gene>
    <name evidence="2" type="ORF">CN553_22180</name>
</gene>
<dbReference type="RefSeq" id="WP_098127318.1">
    <property type="nucleotide sequence ID" value="NZ_NUAN01000154.1"/>
</dbReference>
<dbReference type="InterPro" id="IPR018873">
    <property type="entry name" value="KilA-N_DNA-bd_domain"/>
</dbReference>
<dbReference type="AlphaFoldDB" id="A0A9X6U8X6"/>
<protein>
    <recommendedName>
        <fullName evidence="1">KilA-N DNA-binding domain-containing protein</fullName>
    </recommendedName>
</protein>
<reference evidence="2 3" key="1">
    <citation type="submission" date="2017-09" db="EMBL/GenBank/DDBJ databases">
        <title>Large-scale bioinformatics analysis of Bacillus genomes uncovers conserved roles of natural products in bacterial physiology.</title>
        <authorList>
            <consortium name="Agbiome Team Llc"/>
            <person name="Bleich R.M."/>
            <person name="Kirk G.J."/>
            <person name="Santa Maria K.C."/>
            <person name="Allen S.E."/>
            <person name="Farag S."/>
            <person name="Shank E.A."/>
            <person name="Bowers A."/>
        </authorList>
    </citation>
    <scope>NUCLEOTIDE SEQUENCE [LARGE SCALE GENOMIC DNA]</scope>
    <source>
        <strain evidence="2 3">AFS027647</strain>
    </source>
</reference>
<evidence type="ECO:0000313" key="3">
    <source>
        <dbReference type="Proteomes" id="UP000220691"/>
    </source>
</evidence>
<comment type="caution">
    <text evidence="2">The sequence shown here is derived from an EMBL/GenBank/DDBJ whole genome shotgun (WGS) entry which is preliminary data.</text>
</comment>
<accession>A0A9X6U8X6</accession>
<feature type="domain" description="KilA-N DNA-binding" evidence="1">
    <location>
        <begin position="27"/>
        <end position="111"/>
    </location>
</feature>
<dbReference type="EMBL" id="NUAN01000154">
    <property type="protein sequence ID" value="PEN90115.1"/>
    <property type="molecule type" value="Genomic_DNA"/>
</dbReference>
<dbReference type="Pfam" id="PF10543">
    <property type="entry name" value="ORF6N"/>
    <property type="match status" value="1"/>
</dbReference>